<evidence type="ECO:0000313" key="12">
    <source>
        <dbReference type="Proteomes" id="UP000176944"/>
    </source>
</evidence>
<dbReference type="PANTHER" id="PTHR47737:SF1">
    <property type="entry name" value="GLYCINE BETAINE_PROLINE BETAINE TRANSPORT SYSTEM PERMEASE PROTEIN PROW"/>
    <property type="match status" value="1"/>
</dbReference>
<evidence type="ECO:0000256" key="3">
    <source>
        <dbReference type="ARBA" id="ARBA00022475"/>
    </source>
</evidence>
<evidence type="ECO:0000256" key="5">
    <source>
        <dbReference type="ARBA" id="ARBA00022989"/>
    </source>
</evidence>
<evidence type="ECO:0000256" key="7">
    <source>
        <dbReference type="ARBA" id="ARBA00035642"/>
    </source>
</evidence>
<reference evidence="12" key="1">
    <citation type="submission" date="2016-10" db="EMBL/GenBank/DDBJ databases">
        <title>Comparative genomics uncovers the prolific and rare metabolic potential of the cyanobacterial genus Moorea.</title>
        <authorList>
            <person name="Leao T."/>
            <person name="Castelao G."/>
            <person name="Korobeynikov A."/>
            <person name="Monroe E.A."/>
            <person name="Podell S."/>
            <person name="Glukhov E."/>
            <person name="Allen E."/>
            <person name="Gerwick W.H."/>
            <person name="Gerwick L."/>
        </authorList>
    </citation>
    <scope>NUCLEOTIDE SEQUENCE [LARGE SCALE GENOMIC DNA]</scope>
    <source>
        <strain evidence="12">JHB</strain>
    </source>
</reference>
<name>A0A1D9GAX1_MOOP1</name>
<dbReference type="GO" id="GO:0005275">
    <property type="term" value="F:amine transmembrane transporter activity"/>
    <property type="evidence" value="ECO:0007669"/>
    <property type="project" value="TreeGrafter"/>
</dbReference>
<dbReference type="InterPro" id="IPR000515">
    <property type="entry name" value="MetI-like"/>
</dbReference>
<feature type="transmembrane region" description="Helical" evidence="9">
    <location>
        <begin position="281"/>
        <end position="305"/>
    </location>
</feature>
<dbReference type="Proteomes" id="UP000176944">
    <property type="component" value="Chromosome"/>
</dbReference>
<feature type="transmembrane region" description="Helical" evidence="9">
    <location>
        <begin position="364"/>
        <end position="383"/>
    </location>
</feature>
<dbReference type="AlphaFoldDB" id="A0A1D9GAX1"/>
<evidence type="ECO:0000256" key="1">
    <source>
        <dbReference type="ARBA" id="ARBA00004141"/>
    </source>
</evidence>
<dbReference type="SUPFAM" id="SSF161098">
    <property type="entry name" value="MetI-like"/>
    <property type="match status" value="1"/>
</dbReference>
<dbReference type="PROSITE" id="PS50928">
    <property type="entry name" value="ABC_TM1"/>
    <property type="match status" value="1"/>
</dbReference>
<keyword evidence="6 9" id="KW-0472">Membrane</keyword>
<evidence type="ECO:0000256" key="8">
    <source>
        <dbReference type="ARBA" id="ARBA00035652"/>
    </source>
</evidence>
<organism evidence="11 12">
    <name type="scientific">Moorena producens (strain JHB)</name>
    <dbReference type="NCBI Taxonomy" id="1454205"/>
    <lineage>
        <taxon>Bacteria</taxon>
        <taxon>Bacillati</taxon>
        <taxon>Cyanobacteriota</taxon>
        <taxon>Cyanophyceae</taxon>
        <taxon>Coleofasciculales</taxon>
        <taxon>Coleofasciculaceae</taxon>
        <taxon>Moorena</taxon>
    </lineage>
</organism>
<dbReference type="GO" id="GO:0031460">
    <property type="term" value="P:glycine betaine transport"/>
    <property type="evidence" value="ECO:0007669"/>
    <property type="project" value="TreeGrafter"/>
</dbReference>
<dbReference type="FunFam" id="1.10.3720.10:FF:000001">
    <property type="entry name" value="Glycine betaine ABC transporter, permease"/>
    <property type="match status" value="1"/>
</dbReference>
<dbReference type="Gene3D" id="3.40.190.10">
    <property type="entry name" value="Periplasmic binding protein-like II"/>
    <property type="match status" value="1"/>
</dbReference>
<dbReference type="PANTHER" id="PTHR47737">
    <property type="entry name" value="GLYCINE BETAINE/PROLINE BETAINE TRANSPORT SYSTEM PERMEASE PROTEIN PROW"/>
    <property type="match status" value="1"/>
</dbReference>
<evidence type="ECO:0000256" key="9">
    <source>
        <dbReference type="RuleBase" id="RU363032"/>
    </source>
</evidence>
<dbReference type="GO" id="GO:0043190">
    <property type="term" value="C:ATP-binding cassette (ABC) transporter complex"/>
    <property type="evidence" value="ECO:0007669"/>
    <property type="project" value="InterPro"/>
</dbReference>
<dbReference type="Pfam" id="PF00528">
    <property type="entry name" value="BPD_transp_1"/>
    <property type="match status" value="1"/>
</dbReference>
<proteinExistence type="inferred from homology"/>
<evidence type="ECO:0000259" key="10">
    <source>
        <dbReference type="PROSITE" id="PS50928"/>
    </source>
</evidence>
<feature type="transmembrane region" description="Helical" evidence="9">
    <location>
        <begin position="159"/>
        <end position="182"/>
    </location>
</feature>
<feature type="domain" description="ABC transmembrane type-1" evidence="10">
    <location>
        <begin position="155"/>
        <end position="334"/>
    </location>
</feature>
<accession>A0A1D9GAX1</accession>
<evidence type="ECO:0000256" key="2">
    <source>
        <dbReference type="ARBA" id="ARBA00022448"/>
    </source>
</evidence>
<dbReference type="Gene3D" id="3.40.190.100">
    <property type="entry name" value="Glycine betaine-binding periplasmic protein, domain 2"/>
    <property type="match status" value="1"/>
</dbReference>
<evidence type="ECO:0000256" key="6">
    <source>
        <dbReference type="ARBA" id="ARBA00023136"/>
    </source>
</evidence>
<feature type="transmembrane region" description="Helical" evidence="9">
    <location>
        <begin position="311"/>
        <end position="330"/>
    </location>
</feature>
<dbReference type="GO" id="GO:0015871">
    <property type="term" value="P:choline transport"/>
    <property type="evidence" value="ECO:0007669"/>
    <property type="project" value="TreeGrafter"/>
</dbReference>
<dbReference type="InterPro" id="IPR035906">
    <property type="entry name" value="MetI-like_sf"/>
</dbReference>
<dbReference type="Gene3D" id="1.10.3720.10">
    <property type="entry name" value="MetI-like"/>
    <property type="match status" value="1"/>
</dbReference>
<sequence length="706" mass="77112">MPIAYCLAKTHGTGFLAYPLPTPDKINAPRYDNIKKNTGIVVLKSLTLSVFLTAKSQGGLDIVLNPFELYTLPLQQWITAAVNFLVDNFRPFFQGISLPISITLESIEWLLLSIPPLILLILIALIAWQLAGGRIAIYSVAALSLIGFLGAWTQAMVSLSLVVTAVVFCMVIGITFGIACASSDRIEKVLRPLLDAMQTLPSFVYLVPVVMLFGIGAVPGVMATCVFAIPPLIRLTNLGIRQVSTEVVEAAIAFGSTPTQMLFEVQIPLAMPTILAGVNQAILLALSMSVVTSMIGVGGLGQMVLQGLGRVNVGLAAVGGLSIVLIAVMLDRITQIVSQGNNQIPWLQRGPIGLVRSSSTGQKVTGAIVSGTVLLALLGFITWQQPSQAQVTTDSNLAMPGKGVSVQSVYSSLQEEQFQTEIVNIGLEKLGYTIKEPKQIEYVTAYLALGNGDLDYTAVNWDIGHRPFVEKSGGEQKLERLGVITSDLWQGYQIDKKTADKYNITSLEQLKDPKIAKLFDSDGDGKANLIGCNSGWFCEIMIEHHLKAYGLEDTVEQDQGTYSALIVDAITRYNQGQPILYYTWTPMWMAAVLKPDQDVVWLEVPFTDLPESQKDLTAKDTSVNGKNLGFAIDRIRIVANKKFVSANPAAKRLFELIHIPVQDINTQNELLNQGEDSSKDIRHHAEEWIENHQDLFDSWVEDARNV</sequence>
<protein>
    <submittedName>
        <fullName evidence="11">Glycine betaine/L-proline ABC transporter substrate-binding protein ProX</fullName>
    </submittedName>
</protein>
<dbReference type="EMBL" id="CP017708">
    <property type="protein sequence ID" value="AOY84789.2"/>
    <property type="molecule type" value="Genomic_DNA"/>
</dbReference>
<feature type="transmembrane region" description="Helical" evidence="9">
    <location>
        <begin position="203"/>
        <end position="230"/>
    </location>
</feature>
<dbReference type="Pfam" id="PF04069">
    <property type="entry name" value="OpuAC"/>
    <property type="match status" value="1"/>
</dbReference>
<dbReference type="InterPro" id="IPR007210">
    <property type="entry name" value="ABC_Gly_betaine_transp_sub-bd"/>
</dbReference>
<dbReference type="GO" id="GO:0015226">
    <property type="term" value="F:carnitine transmembrane transporter activity"/>
    <property type="evidence" value="ECO:0007669"/>
    <property type="project" value="TreeGrafter"/>
</dbReference>
<gene>
    <name evidence="11" type="primary">proX</name>
    <name evidence="11" type="ORF">BJP36_20320</name>
</gene>
<dbReference type="CDD" id="cd06261">
    <property type="entry name" value="TM_PBP2"/>
    <property type="match status" value="1"/>
</dbReference>
<comment type="subcellular location">
    <subcellularLocation>
        <location evidence="9">Cell membrane</location>
        <topology evidence="9">Multi-pass membrane protein</topology>
    </subcellularLocation>
    <subcellularLocation>
        <location evidence="1">Membrane</location>
        <topology evidence="1">Multi-pass membrane protein</topology>
    </subcellularLocation>
</comment>
<dbReference type="NCBIfam" id="NF008334">
    <property type="entry name" value="PRK11119.1"/>
    <property type="match status" value="1"/>
</dbReference>
<comment type="similarity">
    <text evidence="9">Belongs to the binding-protein-dependent transport system permease family.</text>
</comment>
<dbReference type="SUPFAM" id="SSF53850">
    <property type="entry name" value="Periplasmic binding protein-like II"/>
    <property type="match status" value="1"/>
</dbReference>
<evidence type="ECO:0000313" key="11">
    <source>
        <dbReference type="EMBL" id="AOY84789.2"/>
    </source>
</evidence>
<feature type="transmembrane region" description="Helical" evidence="9">
    <location>
        <begin position="109"/>
        <end position="128"/>
    </location>
</feature>
<feature type="transmembrane region" description="Helical" evidence="9">
    <location>
        <begin position="135"/>
        <end position="153"/>
    </location>
</feature>
<keyword evidence="2 9" id="KW-0813">Transport</keyword>
<comment type="similarity">
    <text evidence="8">In the N-terminal section; belongs to the binding-protein-dependent transport system permease family.</text>
</comment>
<keyword evidence="3" id="KW-1003">Cell membrane</keyword>
<keyword evidence="4 9" id="KW-0812">Transmembrane</keyword>
<evidence type="ECO:0000256" key="4">
    <source>
        <dbReference type="ARBA" id="ARBA00022692"/>
    </source>
</evidence>
<dbReference type="CDD" id="cd13638">
    <property type="entry name" value="PBP2_EcProx_like"/>
    <property type="match status" value="1"/>
</dbReference>
<keyword evidence="5 9" id="KW-1133">Transmembrane helix</keyword>
<comment type="similarity">
    <text evidence="7">In the C-terminal section; belongs to the OsmX family.</text>
</comment>